<dbReference type="AlphaFoldDB" id="B1Y8U2"/>
<dbReference type="OrthoDB" id="27717at2157"/>
<protein>
    <submittedName>
        <fullName evidence="1">Uncharacterized protein</fullName>
    </submittedName>
</protein>
<organism evidence="1 2">
    <name type="scientific">Pyrobaculum neutrophilum (strain DSM 2338 / JCM 9278 / NBRC 100436 / V24Sta)</name>
    <name type="common">Thermoproteus neutrophilus</name>
    <dbReference type="NCBI Taxonomy" id="444157"/>
    <lineage>
        <taxon>Archaea</taxon>
        <taxon>Thermoproteota</taxon>
        <taxon>Thermoprotei</taxon>
        <taxon>Thermoproteales</taxon>
        <taxon>Thermoproteaceae</taxon>
        <taxon>Pyrobaculum</taxon>
    </lineage>
</organism>
<gene>
    <name evidence="1" type="ordered locus">Tneu_1244</name>
</gene>
<dbReference type="HOGENOM" id="CLU_2461888_0_0_2"/>
<dbReference type="Proteomes" id="UP000001694">
    <property type="component" value="Chromosome"/>
</dbReference>
<dbReference type="GeneID" id="6166033"/>
<keyword evidence="2" id="KW-1185">Reference proteome</keyword>
<evidence type="ECO:0000313" key="1">
    <source>
        <dbReference type="EMBL" id="ACB40171.1"/>
    </source>
</evidence>
<dbReference type="EMBL" id="CP001014">
    <property type="protein sequence ID" value="ACB40171.1"/>
    <property type="molecule type" value="Genomic_DNA"/>
</dbReference>
<dbReference type="KEGG" id="tne:Tneu_1244"/>
<name>B1Y8U2_PYRNV</name>
<reference evidence="1" key="1">
    <citation type="submission" date="2008-03" db="EMBL/GenBank/DDBJ databases">
        <title>Complete sequence of Thermoproteus neutrophilus V24Sta.</title>
        <authorList>
            <consortium name="US DOE Joint Genome Institute"/>
            <person name="Copeland A."/>
            <person name="Lucas S."/>
            <person name="Lapidus A."/>
            <person name="Glavina del Rio T."/>
            <person name="Dalin E."/>
            <person name="Tice H."/>
            <person name="Bruce D."/>
            <person name="Goodwin L."/>
            <person name="Pitluck S."/>
            <person name="Sims D."/>
            <person name="Brettin T."/>
            <person name="Detter J.C."/>
            <person name="Han C."/>
            <person name="Kuske C.R."/>
            <person name="Schmutz J."/>
            <person name="Larimer F."/>
            <person name="Land M."/>
            <person name="Hauser L."/>
            <person name="Kyrpides N."/>
            <person name="Mikhailova N."/>
            <person name="Biddle J.F."/>
            <person name="Zhang Z."/>
            <person name="Fitz-Gibbon S.T."/>
            <person name="Lowe T.M."/>
            <person name="Saltikov C."/>
            <person name="House C.H."/>
            <person name="Richardson P."/>
        </authorList>
    </citation>
    <scope>NUCLEOTIDE SEQUENCE [LARGE SCALE GENOMIC DNA]</scope>
    <source>
        <strain evidence="1">V24Sta</strain>
    </source>
</reference>
<proteinExistence type="predicted"/>
<sequence>MNLLHFIGSFHVEVAKMLDKVVSYGEAGGLMEWVNGEVGRSEVYFLWFPKTGRLAYAVRGPLHRGSGEVEAKNAAEAIAQAERLIRRLR</sequence>
<accession>B1Y8U2</accession>
<evidence type="ECO:0000313" key="2">
    <source>
        <dbReference type="Proteomes" id="UP000001694"/>
    </source>
</evidence>
<dbReference type="RefSeq" id="WP_012350590.1">
    <property type="nucleotide sequence ID" value="NC_010525.1"/>
</dbReference>
<dbReference type="eggNOG" id="arCOG05686">
    <property type="taxonomic scope" value="Archaea"/>
</dbReference>
<dbReference type="STRING" id="444157.Tneu_1244"/>